<proteinExistence type="predicted"/>
<keyword evidence="4" id="KW-1185">Reference proteome</keyword>
<comment type="caution">
    <text evidence="3">The sequence shown here is derived from an EMBL/GenBank/DDBJ whole genome shotgun (WGS) entry which is preliminary data.</text>
</comment>
<dbReference type="Proteomes" id="UP001595947">
    <property type="component" value="Unassembled WGS sequence"/>
</dbReference>
<evidence type="ECO:0000256" key="2">
    <source>
        <dbReference type="SAM" id="Phobius"/>
    </source>
</evidence>
<organism evidence="3 4">
    <name type="scientific">Actinomycetospora atypica</name>
    <dbReference type="NCBI Taxonomy" id="1290095"/>
    <lineage>
        <taxon>Bacteria</taxon>
        <taxon>Bacillati</taxon>
        <taxon>Actinomycetota</taxon>
        <taxon>Actinomycetes</taxon>
        <taxon>Pseudonocardiales</taxon>
        <taxon>Pseudonocardiaceae</taxon>
        <taxon>Actinomycetospora</taxon>
    </lineage>
</organism>
<gene>
    <name evidence="3" type="ORF">ACFPBZ_02830</name>
</gene>
<dbReference type="EMBL" id="JBHSIV010000002">
    <property type="protein sequence ID" value="MFC5061126.1"/>
    <property type="molecule type" value="Genomic_DNA"/>
</dbReference>
<keyword evidence="2" id="KW-1133">Transmembrane helix</keyword>
<evidence type="ECO:0000313" key="3">
    <source>
        <dbReference type="EMBL" id="MFC5061126.1"/>
    </source>
</evidence>
<keyword evidence="2" id="KW-0812">Transmembrane</keyword>
<dbReference type="RefSeq" id="WP_378034480.1">
    <property type="nucleotide sequence ID" value="NZ_JBHSIV010000002.1"/>
</dbReference>
<feature type="transmembrane region" description="Helical" evidence="2">
    <location>
        <begin position="163"/>
        <end position="188"/>
    </location>
</feature>
<evidence type="ECO:0000256" key="1">
    <source>
        <dbReference type="SAM" id="Coils"/>
    </source>
</evidence>
<reference evidence="4" key="1">
    <citation type="journal article" date="2019" name="Int. J. Syst. Evol. Microbiol.">
        <title>The Global Catalogue of Microorganisms (GCM) 10K type strain sequencing project: providing services to taxonomists for standard genome sequencing and annotation.</title>
        <authorList>
            <consortium name="The Broad Institute Genomics Platform"/>
            <consortium name="The Broad Institute Genome Sequencing Center for Infectious Disease"/>
            <person name="Wu L."/>
            <person name="Ma J."/>
        </authorList>
    </citation>
    <scope>NUCLEOTIDE SEQUENCE [LARGE SCALE GENOMIC DNA]</scope>
    <source>
        <strain evidence="4">CGMCC 4.7093</strain>
    </source>
</reference>
<sequence>MAIAIIEARRKASENRDRLRQLEQQRAALVDRCTDEELRQDVLRARIHRDVLAPFATAFSLVKNVHLADFDDFEMPGVRAMPVIELISNLEATLRAGRTLLGGAGGGATAGAGLGAATYAAVGAFGVASTGTPIAALAGAAAGNATLAFLGGGSLAAGGGGMAAGATVIGGVVVVPALVVGLGLGTVLGRRDLKNDGRNKAELDRAAARLVQEEMRVDAVLLRAEHLREVLHRLLDAGLGALGAFTATIEDLDDVRLWSSADRARVAAMVSVVAVITRLMRAPLVDGSGAVADLDGGALADAHRWLRVYHDGGFR</sequence>
<feature type="coiled-coil region" evidence="1">
    <location>
        <begin position="5"/>
        <end position="39"/>
    </location>
</feature>
<keyword evidence="1" id="KW-0175">Coiled coil</keyword>
<protein>
    <submittedName>
        <fullName evidence="3">Uncharacterized protein</fullName>
    </submittedName>
</protein>
<evidence type="ECO:0000313" key="4">
    <source>
        <dbReference type="Proteomes" id="UP001595947"/>
    </source>
</evidence>
<accession>A0ABV9YET0</accession>
<name>A0ABV9YET0_9PSEU</name>
<feature type="transmembrane region" description="Helical" evidence="2">
    <location>
        <begin position="134"/>
        <end position="157"/>
    </location>
</feature>
<keyword evidence="2" id="KW-0472">Membrane</keyword>